<evidence type="ECO:0000313" key="1">
    <source>
        <dbReference type="EMBL" id="KAI0089814.1"/>
    </source>
</evidence>
<name>A0ACB8U6S3_9APHY</name>
<dbReference type="EMBL" id="MU274909">
    <property type="protein sequence ID" value="KAI0089814.1"/>
    <property type="molecule type" value="Genomic_DNA"/>
</dbReference>
<evidence type="ECO:0000313" key="2">
    <source>
        <dbReference type="Proteomes" id="UP001055072"/>
    </source>
</evidence>
<organism evidence="1 2">
    <name type="scientific">Irpex rosettiformis</name>
    <dbReference type="NCBI Taxonomy" id="378272"/>
    <lineage>
        <taxon>Eukaryota</taxon>
        <taxon>Fungi</taxon>
        <taxon>Dikarya</taxon>
        <taxon>Basidiomycota</taxon>
        <taxon>Agaricomycotina</taxon>
        <taxon>Agaricomycetes</taxon>
        <taxon>Polyporales</taxon>
        <taxon>Irpicaceae</taxon>
        <taxon>Irpex</taxon>
    </lineage>
</organism>
<dbReference type="Proteomes" id="UP001055072">
    <property type="component" value="Unassembled WGS sequence"/>
</dbReference>
<keyword evidence="2" id="KW-1185">Reference proteome</keyword>
<sequence length="125" mass="13965">MHHINTLLLLFWSSRLIVTLTSTLIHISSYPEDPLPGHPLSYRPLSSPDHQRHGFNCAKHPASTPASMFHRSNSAATLTTHPCIPERSAAWLSPSQCIESRENPFFIIRTVMFVSAILTGYLLSS</sequence>
<protein>
    <submittedName>
        <fullName evidence="1">Uncharacterized protein</fullName>
    </submittedName>
</protein>
<gene>
    <name evidence="1" type="ORF">BDY19DRAFT_86879</name>
</gene>
<proteinExistence type="predicted"/>
<comment type="caution">
    <text evidence="1">The sequence shown here is derived from an EMBL/GenBank/DDBJ whole genome shotgun (WGS) entry which is preliminary data.</text>
</comment>
<accession>A0ACB8U6S3</accession>
<reference evidence="1" key="1">
    <citation type="journal article" date="2021" name="Environ. Microbiol.">
        <title>Gene family expansions and transcriptome signatures uncover fungal adaptations to wood decay.</title>
        <authorList>
            <person name="Hage H."/>
            <person name="Miyauchi S."/>
            <person name="Viragh M."/>
            <person name="Drula E."/>
            <person name="Min B."/>
            <person name="Chaduli D."/>
            <person name="Navarro D."/>
            <person name="Favel A."/>
            <person name="Norest M."/>
            <person name="Lesage-Meessen L."/>
            <person name="Balint B."/>
            <person name="Merenyi Z."/>
            <person name="de Eugenio L."/>
            <person name="Morin E."/>
            <person name="Martinez A.T."/>
            <person name="Baldrian P."/>
            <person name="Stursova M."/>
            <person name="Martinez M.J."/>
            <person name="Novotny C."/>
            <person name="Magnuson J.K."/>
            <person name="Spatafora J.W."/>
            <person name="Maurice S."/>
            <person name="Pangilinan J."/>
            <person name="Andreopoulos W."/>
            <person name="LaButti K."/>
            <person name="Hundley H."/>
            <person name="Na H."/>
            <person name="Kuo A."/>
            <person name="Barry K."/>
            <person name="Lipzen A."/>
            <person name="Henrissat B."/>
            <person name="Riley R."/>
            <person name="Ahrendt S."/>
            <person name="Nagy L.G."/>
            <person name="Grigoriev I.V."/>
            <person name="Martin F."/>
            <person name="Rosso M.N."/>
        </authorList>
    </citation>
    <scope>NUCLEOTIDE SEQUENCE</scope>
    <source>
        <strain evidence="1">CBS 384.51</strain>
    </source>
</reference>